<accession>A0A437LVC3</accession>
<proteinExistence type="predicted"/>
<gene>
    <name evidence="2" type="ORF">EOD43_21335</name>
</gene>
<dbReference type="Proteomes" id="UP000282971">
    <property type="component" value="Unassembled WGS sequence"/>
</dbReference>
<feature type="transmembrane region" description="Helical" evidence="1">
    <location>
        <begin position="327"/>
        <end position="350"/>
    </location>
</feature>
<sequence length="504" mass="55450">MTRIVSIALVAVIFILATVAKLPSIDEGAPNLEATYHVLLTDRALAESPASEHHFLPTITLGKPQDKYLRWGGTLPIASGHYIYTSFPIAGFLAPHAYFQLTGQSPSRWALFQFTILLHAAVVIALLVLLVHLLRAVDVPEDRIWPAAAAGALLQILACEAMLSYGPIYWTQQLYQLVLILGLICLLEIVQREARGCAVPLGVLAGLCCVGAWFEWTNAVFSAGIVVFFAWKAHRAPSYRRPALFIAVAAALGITLMIAHYVAYTGLFDTLRALAKQGVTRSVVRANPLRLVSGYATSYGLLLPIGAAAAMFVWRRRHSLPEPALRVGVPILFLAAFPLLENLVVIQHAIRFSYDRLKFILPLAILLAYVMTLLGRRIWIAWALLAVAFAQNVWTYQRLLDAQRGWAAVDAANRRFANAVGARAELPCAMIAMAGPVRAYTNLLFDRGISEQTDFAAFRPVAERTPGGGCGFVHLSAVRFGPDLPRFTRAYIWRDGRWSEVVAR</sequence>
<organism evidence="2 3">
    <name type="scientific">Sphingomonas crocodyli</name>
    <dbReference type="NCBI Taxonomy" id="1979270"/>
    <lineage>
        <taxon>Bacteria</taxon>
        <taxon>Pseudomonadati</taxon>
        <taxon>Pseudomonadota</taxon>
        <taxon>Alphaproteobacteria</taxon>
        <taxon>Sphingomonadales</taxon>
        <taxon>Sphingomonadaceae</taxon>
        <taxon>Sphingomonas</taxon>
    </lineage>
</organism>
<dbReference type="OrthoDB" id="8479875at2"/>
<evidence type="ECO:0008006" key="4">
    <source>
        <dbReference type="Google" id="ProtNLM"/>
    </source>
</evidence>
<dbReference type="RefSeq" id="WP_127746247.1">
    <property type="nucleotide sequence ID" value="NZ_SACN01000005.1"/>
</dbReference>
<keyword evidence="3" id="KW-1185">Reference proteome</keyword>
<feature type="transmembrane region" description="Helical" evidence="1">
    <location>
        <begin position="144"/>
        <end position="162"/>
    </location>
</feature>
<feature type="transmembrane region" description="Helical" evidence="1">
    <location>
        <begin position="111"/>
        <end position="132"/>
    </location>
</feature>
<name>A0A437LVC3_9SPHN</name>
<keyword evidence="1" id="KW-0812">Transmembrane</keyword>
<evidence type="ECO:0000256" key="1">
    <source>
        <dbReference type="SAM" id="Phobius"/>
    </source>
</evidence>
<dbReference type="EMBL" id="SACN01000005">
    <property type="protein sequence ID" value="RVT89318.1"/>
    <property type="molecule type" value="Genomic_DNA"/>
</dbReference>
<dbReference type="AlphaFoldDB" id="A0A437LVC3"/>
<reference evidence="2 3" key="1">
    <citation type="submission" date="2019-01" db="EMBL/GenBank/DDBJ databases">
        <authorList>
            <person name="Chen W.-M."/>
        </authorList>
    </citation>
    <scope>NUCLEOTIDE SEQUENCE [LARGE SCALE GENOMIC DNA]</scope>
    <source>
        <strain evidence="2 3">CCP-7</strain>
    </source>
</reference>
<feature type="transmembrane region" description="Helical" evidence="1">
    <location>
        <begin position="356"/>
        <end position="374"/>
    </location>
</feature>
<feature type="transmembrane region" description="Helical" evidence="1">
    <location>
        <begin position="296"/>
        <end position="315"/>
    </location>
</feature>
<comment type="caution">
    <text evidence="2">The sequence shown here is derived from an EMBL/GenBank/DDBJ whole genome shotgun (WGS) entry which is preliminary data.</text>
</comment>
<evidence type="ECO:0000313" key="3">
    <source>
        <dbReference type="Proteomes" id="UP000282971"/>
    </source>
</evidence>
<evidence type="ECO:0000313" key="2">
    <source>
        <dbReference type="EMBL" id="RVT89318.1"/>
    </source>
</evidence>
<feature type="transmembrane region" description="Helical" evidence="1">
    <location>
        <begin position="81"/>
        <end position="99"/>
    </location>
</feature>
<protein>
    <recommendedName>
        <fullName evidence="4">Glycosyltransferase RgtA/B/C/D-like domain-containing protein</fullName>
    </recommendedName>
</protein>
<keyword evidence="1" id="KW-1133">Transmembrane helix</keyword>
<feature type="transmembrane region" description="Helical" evidence="1">
    <location>
        <begin position="203"/>
        <end position="231"/>
    </location>
</feature>
<feature type="transmembrane region" description="Helical" evidence="1">
    <location>
        <begin position="174"/>
        <end position="191"/>
    </location>
</feature>
<keyword evidence="1" id="KW-0472">Membrane</keyword>
<feature type="transmembrane region" description="Helical" evidence="1">
    <location>
        <begin position="243"/>
        <end position="264"/>
    </location>
</feature>